<gene>
    <name evidence="1" type="ORF">US86_C0003G0045</name>
</gene>
<dbReference type="EMBL" id="LBUP01000003">
    <property type="protein sequence ID" value="KKQ66802.1"/>
    <property type="molecule type" value="Genomic_DNA"/>
</dbReference>
<sequence>MIQNNPKVVVAIDGMPGVGKSMILDLMEKGRIDALLVHMDNFLTPIEHRQSLVDKEVSIEELVAGLFDYSDIRNLVEQYKKEENNEFSTLAYKSG</sequence>
<dbReference type="AlphaFoldDB" id="A0A0G0JJ27"/>
<accession>A0A0G0JJ27</accession>
<name>A0A0G0JJ27_9BACT</name>
<comment type="caution">
    <text evidence="1">The sequence shown here is derived from an EMBL/GenBank/DDBJ whole genome shotgun (WGS) entry which is preliminary data.</text>
</comment>
<proteinExistence type="predicted"/>
<dbReference type="Gene3D" id="3.40.50.300">
    <property type="entry name" value="P-loop containing nucleotide triphosphate hydrolases"/>
    <property type="match status" value="1"/>
</dbReference>
<dbReference type="Proteomes" id="UP000034235">
    <property type="component" value="Unassembled WGS sequence"/>
</dbReference>
<dbReference type="InterPro" id="IPR027417">
    <property type="entry name" value="P-loop_NTPase"/>
</dbReference>
<evidence type="ECO:0008006" key="3">
    <source>
        <dbReference type="Google" id="ProtNLM"/>
    </source>
</evidence>
<protein>
    <recommendedName>
        <fullName evidence="3">Uridine kinase</fullName>
    </recommendedName>
</protein>
<dbReference type="SUPFAM" id="SSF52540">
    <property type="entry name" value="P-loop containing nucleoside triphosphate hydrolases"/>
    <property type="match status" value="1"/>
</dbReference>
<organism evidence="1 2">
    <name type="scientific">Candidatus Daviesbacteria bacterium GW2011_GWA2_38_24</name>
    <dbReference type="NCBI Taxonomy" id="1618422"/>
    <lineage>
        <taxon>Bacteria</taxon>
        <taxon>Candidatus Daviesiibacteriota</taxon>
    </lineage>
</organism>
<evidence type="ECO:0000313" key="2">
    <source>
        <dbReference type="Proteomes" id="UP000034235"/>
    </source>
</evidence>
<reference evidence="1 2" key="1">
    <citation type="journal article" date="2015" name="Nature">
        <title>rRNA introns, odd ribosomes, and small enigmatic genomes across a large radiation of phyla.</title>
        <authorList>
            <person name="Brown C.T."/>
            <person name="Hug L.A."/>
            <person name="Thomas B.C."/>
            <person name="Sharon I."/>
            <person name="Castelle C.J."/>
            <person name="Singh A."/>
            <person name="Wilkins M.J."/>
            <person name="Williams K.H."/>
            <person name="Banfield J.F."/>
        </authorList>
    </citation>
    <scope>NUCLEOTIDE SEQUENCE [LARGE SCALE GENOMIC DNA]</scope>
</reference>
<evidence type="ECO:0000313" key="1">
    <source>
        <dbReference type="EMBL" id="KKQ66802.1"/>
    </source>
</evidence>